<keyword evidence="4" id="KW-0472">Membrane</keyword>
<evidence type="ECO:0000256" key="6">
    <source>
        <dbReference type="ARBA" id="ARBA00050768"/>
    </source>
</evidence>
<dbReference type="Pfam" id="PF04193">
    <property type="entry name" value="PQ-loop"/>
    <property type="match status" value="2"/>
</dbReference>
<evidence type="ECO:0000256" key="4">
    <source>
        <dbReference type="ARBA" id="ARBA00023136"/>
    </source>
</evidence>
<dbReference type="PANTHER" id="PTHR16201">
    <property type="entry name" value="SEVEN TRANSMEMBRANE PROTEIN 1-RELATED"/>
    <property type="match status" value="1"/>
</dbReference>
<dbReference type="InterPro" id="IPR051415">
    <property type="entry name" value="LAAT-1"/>
</dbReference>
<comment type="catalytic activity">
    <reaction evidence="6">
        <text>L-histidine(out) + L-arginine(in) = L-histidine(in) + L-arginine(out)</text>
        <dbReference type="Rhea" id="RHEA:71063"/>
        <dbReference type="ChEBI" id="CHEBI:32682"/>
        <dbReference type="ChEBI" id="CHEBI:57595"/>
    </reaction>
</comment>
<dbReference type="GO" id="GO:0000329">
    <property type="term" value="C:fungal-type vacuole membrane"/>
    <property type="evidence" value="ECO:0007669"/>
    <property type="project" value="TreeGrafter"/>
</dbReference>
<feature type="region of interest" description="Disordered" evidence="7">
    <location>
        <begin position="359"/>
        <end position="379"/>
    </location>
</feature>
<evidence type="ECO:0000256" key="7">
    <source>
        <dbReference type="SAM" id="MobiDB-lite"/>
    </source>
</evidence>
<organism evidence="9 10">
    <name type="scientific">Candida boidinii</name>
    <name type="common">Yeast</name>
    <dbReference type="NCBI Taxonomy" id="5477"/>
    <lineage>
        <taxon>Eukaryota</taxon>
        <taxon>Fungi</taxon>
        <taxon>Dikarya</taxon>
        <taxon>Ascomycota</taxon>
        <taxon>Saccharomycotina</taxon>
        <taxon>Pichiomycetes</taxon>
        <taxon>Pichiales</taxon>
        <taxon>Pichiaceae</taxon>
        <taxon>Ogataea</taxon>
        <taxon>Ogataea/Candida clade</taxon>
    </lineage>
</organism>
<feature type="region of interest" description="Disordered" evidence="7">
    <location>
        <begin position="616"/>
        <end position="645"/>
    </location>
</feature>
<proteinExistence type="inferred from homology"/>
<feature type="region of interest" description="Disordered" evidence="7">
    <location>
        <begin position="287"/>
        <end position="329"/>
    </location>
</feature>
<reference evidence="9" key="1">
    <citation type="submission" date="2023-04" db="EMBL/GenBank/DDBJ databases">
        <title>Candida boidinii NBRC 10035.</title>
        <authorList>
            <person name="Ichikawa N."/>
            <person name="Sato H."/>
            <person name="Tonouchi N."/>
        </authorList>
    </citation>
    <scope>NUCLEOTIDE SEQUENCE</scope>
    <source>
        <strain evidence="9">NBRC 10035</strain>
    </source>
</reference>
<dbReference type="EMBL" id="BSXN01000590">
    <property type="protein sequence ID" value="GME69138.1"/>
    <property type="molecule type" value="Genomic_DNA"/>
</dbReference>
<feature type="compositionally biased region" description="Low complexity" evidence="7">
    <location>
        <begin position="728"/>
        <end position="740"/>
    </location>
</feature>
<dbReference type="GO" id="GO:0015174">
    <property type="term" value="F:basic amino acid transmembrane transporter activity"/>
    <property type="evidence" value="ECO:0007669"/>
    <property type="project" value="TreeGrafter"/>
</dbReference>
<feature type="compositionally biased region" description="Low complexity" evidence="7">
    <location>
        <begin position="616"/>
        <end position="640"/>
    </location>
</feature>
<keyword evidence="10" id="KW-1185">Reference proteome</keyword>
<feature type="region of interest" description="Disordered" evidence="7">
    <location>
        <begin position="728"/>
        <end position="763"/>
    </location>
</feature>
<comment type="similarity">
    <text evidence="5">Belongs to the laat-1 family.</text>
</comment>
<dbReference type="GO" id="GO:0034488">
    <property type="term" value="P:basic amino acid transmembrane export from vacuole"/>
    <property type="evidence" value="ECO:0007669"/>
    <property type="project" value="TreeGrafter"/>
</dbReference>
<evidence type="ECO:0000256" key="2">
    <source>
        <dbReference type="ARBA" id="ARBA00022692"/>
    </source>
</evidence>
<feature type="chain" id="PRO_5040730819" evidence="8">
    <location>
        <begin position="30"/>
        <end position="763"/>
    </location>
</feature>
<comment type="caution">
    <text evidence="9">The sequence shown here is derived from an EMBL/GenBank/DDBJ whole genome shotgun (WGS) entry which is preliminary data.</text>
</comment>
<dbReference type="InterPro" id="IPR006603">
    <property type="entry name" value="PQ-loop_rpt"/>
</dbReference>
<keyword evidence="8" id="KW-0732">Signal</keyword>
<evidence type="ECO:0000313" key="10">
    <source>
        <dbReference type="Proteomes" id="UP001165120"/>
    </source>
</evidence>
<comment type="subcellular location">
    <subcellularLocation>
        <location evidence="1">Membrane</location>
        <topology evidence="1">Multi-pass membrane protein</topology>
    </subcellularLocation>
</comment>
<gene>
    <name evidence="9" type="ORF">Cboi02_000210300</name>
</gene>
<feature type="signal peptide" evidence="8">
    <location>
        <begin position="1"/>
        <end position="29"/>
    </location>
</feature>
<protein>
    <submittedName>
        <fullName evidence="9">Unnamed protein product</fullName>
    </submittedName>
</protein>
<dbReference type="SMART" id="SM00679">
    <property type="entry name" value="CTNS"/>
    <property type="match status" value="2"/>
</dbReference>
<dbReference type="PANTHER" id="PTHR16201:SF34">
    <property type="entry name" value="LYSOSOMAL AMINO ACID TRANSPORTER 1"/>
    <property type="match status" value="1"/>
</dbReference>
<feature type="compositionally biased region" description="Low complexity" evidence="7">
    <location>
        <begin position="313"/>
        <end position="328"/>
    </location>
</feature>
<feature type="region of interest" description="Disordered" evidence="7">
    <location>
        <begin position="537"/>
        <end position="567"/>
    </location>
</feature>
<evidence type="ECO:0000313" key="9">
    <source>
        <dbReference type="EMBL" id="GME69138.1"/>
    </source>
</evidence>
<dbReference type="Proteomes" id="UP001165120">
    <property type="component" value="Unassembled WGS sequence"/>
</dbReference>
<dbReference type="AlphaFoldDB" id="A0A9W6WG96"/>
<name>A0A9W6WG96_CANBO</name>
<sequence>MLSFLLSYLCIHLIFQLHTLISSTTTTNTIPIIPTTTATALVLSTLHSIDLTLNSNKKFCSDLDFITRLLYFITGECSLLFDDKYDLIQFLKPISKYSGYFSIIAWLFAQVPQVIKNYSDKSVDGLSLGFLICWFSGDFLNLTSCLLTDAMAFQILLSSYYCIIDVLLATQYYYYSQLYHNPYSRFYHRKKAQRLKTVKTPKSILREHLLQDSDIMEFLKNKSNGNSIYNDHNSDGLIENSTNGLKNSNKKHIIREMDQDENSPLLKQIPVTNIEIPRRGINNINTTMTNNNRVNNYGSSNNDENEDGVTDYNKNNNNNTRRQPNLFNNGGGNSFTKMISSSFIIGFNKVNGFPIMTSSFTDTDTPEDSTKPTPHKPIKHRPSAFEQIVTFIVGFINSIVSMNSHQFGKTLAWLCTFLYLSSRIPQIITNHKLRSTKGISIKLFFCALTGNLLYSISLLTCESSVIGGEISKEFWKDEISYFIGAVGTIVFDIIVLSQWYIWDYKPLHQHSKNNHNHHHTIGNNHVAYVKSPSRNMGNDGVYKESGTGNATGANNSESRRHSSSKPIVILSPNHVRKLSELTPLSPIDFLMDDHIGMGQSVSQQSVLSNLQLNSNNNQNSVQLHNNGSYLNNTNNNNNKNCGTSSVSHSLAQSFIKDHSISNSHHQNYHSTNSISNLTNNIMPSTHKLVMSQLDNQPLKITKNTTSFPSSFKDTMSISSIYGNTAINTGTNHTTGSNNNNPKLRSSSSKYNNPNDGELRLFNR</sequence>
<evidence type="ECO:0000256" key="1">
    <source>
        <dbReference type="ARBA" id="ARBA00004141"/>
    </source>
</evidence>
<evidence type="ECO:0000256" key="5">
    <source>
        <dbReference type="ARBA" id="ARBA00038039"/>
    </source>
</evidence>
<accession>A0A9W6WG96</accession>
<evidence type="ECO:0000256" key="3">
    <source>
        <dbReference type="ARBA" id="ARBA00022989"/>
    </source>
</evidence>
<keyword evidence="2" id="KW-0812">Transmembrane</keyword>
<feature type="compositionally biased region" description="Low complexity" evidence="7">
    <location>
        <begin position="287"/>
        <end position="302"/>
    </location>
</feature>
<evidence type="ECO:0000256" key="8">
    <source>
        <dbReference type="SAM" id="SignalP"/>
    </source>
</evidence>
<dbReference type="FunFam" id="1.20.1280.290:FF:000009">
    <property type="entry name" value="PQ loop repeat family protein"/>
    <property type="match status" value="1"/>
</dbReference>
<keyword evidence="3" id="KW-1133">Transmembrane helix</keyword>
<dbReference type="Gene3D" id="1.20.1280.290">
    <property type="match status" value="2"/>
</dbReference>
<feature type="compositionally biased region" description="Polar residues" evidence="7">
    <location>
        <begin position="741"/>
        <end position="754"/>
    </location>
</feature>
<feature type="compositionally biased region" description="Polar residues" evidence="7">
    <location>
        <begin position="546"/>
        <end position="556"/>
    </location>
</feature>